<keyword evidence="5" id="KW-0238">DNA-binding</keyword>
<evidence type="ECO:0000256" key="1">
    <source>
        <dbReference type="ARBA" id="ARBA00000213"/>
    </source>
</evidence>
<reference evidence="13 14" key="1">
    <citation type="submission" date="2014-07" db="EMBL/GenBank/DDBJ databases">
        <title>Draft genome sequence of Thalassospira profundimaris PR54-5.</title>
        <authorList>
            <person name="Lai Q."/>
            <person name="Shao Z."/>
        </authorList>
    </citation>
    <scope>NUCLEOTIDE SEQUENCE [LARGE SCALE GENOMIC DNA]</scope>
    <source>
        <strain evidence="13 14">PR54-5</strain>
    </source>
</reference>
<dbReference type="PRINTS" id="PR00417">
    <property type="entry name" value="PRTPISMRASEI"/>
</dbReference>
<organism evidence="13 14">
    <name type="scientific">Thalassospira profundimaris</name>
    <dbReference type="NCBI Taxonomy" id="502049"/>
    <lineage>
        <taxon>Bacteria</taxon>
        <taxon>Pseudomonadati</taxon>
        <taxon>Pseudomonadota</taxon>
        <taxon>Alphaproteobacteria</taxon>
        <taxon>Rhodospirillales</taxon>
        <taxon>Thalassospiraceae</taxon>
        <taxon>Thalassospira</taxon>
    </lineage>
</organism>
<dbReference type="Gene3D" id="1.10.290.10">
    <property type="entry name" value="Topoisomerase I, domain 4"/>
    <property type="match status" value="1"/>
</dbReference>
<dbReference type="InterPro" id="IPR003602">
    <property type="entry name" value="Topo_IA_DNA-bd_dom"/>
</dbReference>
<dbReference type="InterPro" id="IPR003601">
    <property type="entry name" value="Topo_IA_2"/>
</dbReference>
<dbReference type="RefSeq" id="WP_114099720.1">
    <property type="nucleotide sequence ID" value="NZ_JPWI01000015.1"/>
</dbReference>
<dbReference type="SUPFAM" id="SSF56712">
    <property type="entry name" value="Prokaryotic type I DNA topoisomerase"/>
    <property type="match status" value="1"/>
</dbReference>
<comment type="catalytic activity">
    <reaction evidence="1">
        <text>ATP-independent breakage of single-stranded DNA, followed by passage and rejoining.</text>
        <dbReference type="EC" id="5.6.2.1"/>
    </reaction>
</comment>
<evidence type="ECO:0000256" key="6">
    <source>
        <dbReference type="ARBA" id="ARBA00023235"/>
    </source>
</evidence>
<dbReference type="InterPro" id="IPR023405">
    <property type="entry name" value="Topo_IA_core_domain"/>
</dbReference>
<evidence type="ECO:0000259" key="12">
    <source>
        <dbReference type="PROSITE" id="PS52039"/>
    </source>
</evidence>
<evidence type="ECO:0000256" key="5">
    <source>
        <dbReference type="ARBA" id="ARBA00023125"/>
    </source>
</evidence>
<evidence type="ECO:0000256" key="4">
    <source>
        <dbReference type="ARBA" id="ARBA00023029"/>
    </source>
</evidence>
<dbReference type="SMART" id="SM00436">
    <property type="entry name" value="TOP1Bc"/>
    <property type="match status" value="1"/>
</dbReference>
<dbReference type="Pfam" id="PF01131">
    <property type="entry name" value="Topoisom_bac"/>
    <property type="match status" value="1"/>
</dbReference>
<dbReference type="Pfam" id="PF01751">
    <property type="entry name" value="Toprim"/>
    <property type="match status" value="1"/>
</dbReference>
<evidence type="ECO:0000256" key="7">
    <source>
        <dbReference type="ARBA" id="ARBA00030003"/>
    </source>
</evidence>
<gene>
    <name evidence="13" type="ORF">TH30_19750</name>
</gene>
<dbReference type="EC" id="5.6.2.1" evidence="3"/>
<dbReference type="EMBL" id="JPWI01000015">
    <property type="protein sequence ID" value="RCK43249.1"/>
    <property type="molecule type" value="Genomic_DNA"/>
</dbReference>
<dbReference type="InterPro" id="IPR013825">
    <property type="entry name" value="Topo_IA_cen_sub2"/>
</dbReference>
<evidence type="ECO:0000256" key="10">
    <source>
        <dbReference type="ARBA" id="ARBA00032877"/>
    </source>
</evidence>
<evidence type="ECO:0000256" key="2">
    <source>
        <dbReference type="ARBA" id="ARBA00009446"/>
    </source>
</evidence>
<dbReference type="PANTHER" id="PTHR11390">
    <property type="entry name" value="PROKARYOTIC DNA TOPOISOMERASE"/>
    <property type="match status" value="1"/>
</dbReference>
<feature type="compositionally biased region" description="Basic residues" evidence="11">
    <location>
        <begin position="811"/>
        <end position="827"/>
    </location>
</feature>
<dbReference type="Proteomes" id="UP000252255">
    <property type="component" value="Unassembled WGS sequence"/>
</dbReference>
<keyword evidence="6" id="KW-0413">Isomerase</keyword>
<dbReference type="GO" id="GO:0043597">
    <property type="term" value="C:cytoplasmic replication fork"/>
    <property type="evidence" value="ECO:0007669"/>
    <property type="project" value="TreeGrafter"/>
</dbReference>
<evidence type="ECO:0000256" key="11">
    <source>
        <dbReference type="SAM" id="MobiDB-lite"/>
    </source>
</evidence>
<evidence type="ECO:0000313" key="14">
    <source>
        <dbReference type="Proteomes" id="UP000252255"/>
    </source>
</evidence>
<dbReference type="CDD" id="cd01028">
    <property type="entry name" value="TOPRIM_TopoIA"/>
    <property type="match status" value="1"/>
</dbReference>
<dbReference type="Gene3D" id="3.40.50.140">
    <property type="match status" value="1"/>
</dbReference>
<feature type="domain" description="Topo IA-type catalytic" evidence="12">
    <location>
        <begin position="161"/>
        <end position="600"/>
    </location>
</feature>
<dbReference type="SMART" id="SM00437">
    <property type="entry name" value="TOP1Ac"/>
    <property type="match status" value="1"/>
</dbReference>
<dbReference type="PANTHER" id="PTHR11390:SF21">
    <property type="entry name" value="DNA TOPOISOMERASE 3-ALPHA"/>
    <property type="match status" value="1"/>
</dbReference>
<dbReference type="InterPro" id="IPR000380">
    <property type="entry name" value="Topo_IA"/>
</dbReference>
<dbReference type="OrthoDB" id="9803554at2"/>
<sequence>MTRRLFFTEKPDQANVLAQTLGGYNAGQKSSGYYDCAGGHRVIWAYGHLFRLKLPEEINPEWATWRMEDLPLDIQRFDYVLDERGDIGSLKKRQFFVLKQSLPEFDEVVIATDDDREGEVIGWLPLTLLGYKGPVKRITYTQIDVKAFRVAIENIQDGAFFRNRFHEGLARAAIDMIVGLNSSRVSTLAFGQERDDIPTSAGRVQTPVLNLVGERCDEIANFVSQLYHELIARGTVGGVDIELAYAPTEKIFDAEQAESIRQSIPEAAELFVRHEDKRTSPPKLFNLNALQGAASTQFGFSPAKTLEIINKLYIAGVLTYPRALPRVLPESMSSDTGSLLFYLAKVPELETGGLGALIADHGFSYRNEVYNDREMVGHSHHAIIPNPNRIEATTLELSRLEPDEKKIFLLVARVFLAAHLPDYRYKATVVGFEHDNRTFKTQIDVPVSLGWKAIYDEPEDPEHTSEDGFRKPTVLPEIKSGDVLDAIETTIVGKKTRPPKFYSVKSLLEKMATLGLGAPSTFDKYETTLRNRMYIEGSQAKVEITSRGDESLRFWRKYAEILTSPNLTIEIESRLAALSKGEMAYADVLSYAKEMTGEIVRSIKHAPPGSVDLERVRVSRPPSIKLRRYVKKAAETIGIKLPSGLLSSASACSAWLESHKSEIDAAFSKPTEKEIWLVDAILNGNPELSFPDEDRIDREKISAFITAYRDHARPAPSEKMLSYAQKRAEELGVLIPIDARQYNDRLVEWLKDHPVRPSAKQLDYVRNVAETLGIALPEHYEVSSDVCREFLDKYADKAGSSGTKGGGSTKSPRRRTSSHKHSRRRTG</sequence>
<dbReference type="GO" id="GO:0006281">
    <property type="term" value="P:DNA repair"/>
    <property type="evidence" value="ECO:0007669"/>
    <property type="project" value="TreeGrafter"/>
</dbReference>
<dbReference type="InterPro" id="IPR013497">
    <property type="entry name" value="Topo_IA_cen"/>
</dbReference>
<evidence type="ECO:0000256" key="3">
    <source>
        <dbReference type="ARBA" id="ARBA00012891"/>
    </source>
</evidence>
<proteinExistence type="inferred from homology"/>
<comment type="similarity">
    <text evidence="2">Belongs to the type IA topoisomerase family.</text>
</comment>
<evidence type="ECO:0000256" key="8">
    <source>
        <dbReference type="ARBA" id="ARBA00031985"/>
    </source>
</evidence>
<dbReference type="Gene3D" id="2.70.20.10">
    <property type="entry name" value="Topoisomerase I, domain 3"/>
    <property type="match status" value="1"/>
</dbReference>
<name>A0A367WPW7_9PROT</name>
<accession>A0A367WPW7</accession>
<dbReference type="GO" id="GO:0006265">
    <property type="term" value="P:DNA topological change"/>
    <property type="evidence" value="ECO:0007669"/>
    <property type="project" value="InterPro"/>
</dbReference>
<evidence type="ECO:0000313" key="13">
    <source>
        <dbReference type="EMBL" id="RCK43249.1"/>
    </source>
</evidence>
<comment type="caution">
    <text evidence="13">The sequence shown here is derived from an EMBL/GenBank/DDBJ whole genome shotgun (WGS) entry which is preliminary data.</text>
</comment>
<dbReference type="GO" id="GO:0006310">
    <property type="term" value="P:DNA recombination"/>
    <property type="evidence" value="ECO:0007669"/>
    <property type="project" value="TreeGrafter"/>
</dbReference>
<keyword evidence="4" id="KW-0799">Topoisomerase</keyword>
<dbReference type="AlphaFoldDB" id="A0A367WPW7"/>
<dbReference type="PROSITE" id="PS52039">
    <property type="entry name" value="TOPO_IA_2"/>
    <property type="match status" value="1"/>
</dbReference>
<dbReference type="GO" id="GO:0003677">
    <property type="term" value="F:DNA binding"/>
    <property type="evidence" value="ECO:0007669"/>
    <property type="project" value="UniProtKB-KW"/>
</dbReference>
<dbReference type="GO" id="GO:0003917">
    <property type="term" value="F:DNA topoisomerase type I (single strand cut, ATP-independent) activity"/>
    <property type="evidence" value="ECO:0007669"/>
    <property type="project" value="UniProtKB-EC"/>
</dbReference>
<feature type="region of interest" description="Disordered" evidence="11">
    <location>
        <begin position="796"/>
        <end position="827"/>
    </location>
</feature>
<dbReference type="InterPro" id="IPR006171">
    <property type="entry name" value="TOPRIM_dom"/>
</dbReference>
<dbReference type="SMART" id="SM00493">
    <property type="entry name" value="TOPRIM"/>
    <property type="match status" value="1"/>
</dbReference>
<dbReference type="InterPro" id="IPR013826">
    <property type="entry name" value="Topo_IA_cen_sub3"/>
</dbReference>
<evidence type="ECO:0000256" key="9">
    <source>
        <dbReference type="ARBA" id="ARBA00032235"/>
    </source>
</evidence>
<dbReference type="InterPro" id="IPR013824">
    <property type="entry name" value="Topo_IA_cen_sub1"/>
</dbReference>
<dbReference type="Gene3D" id="1.10.460.10">
    <property type="entry name" value="Topoisomerase I, domain 2"/>
    <property type="match status" value="1"/>
</dbReference>
<protein>
    <recommendedName>
        <fullName evidence="3">DNA topoisomerase</fullName>
        <ecNumber evidence="3">5.6.2.1</ecNumber>
    </recommendedName>
    <alternativeName>
        <fullName evidence="10">Omega-protein</fullName>
    </alternativeName>
    <alternativeName>
        <fullName evidence="9">Relaxing enzyme</fullName>
    </alternativeName>
    <alternativeName>
        <fullName evidence="7">Swivelase</fullName>
    </alternativeName>
    <alternativeName>
        <fullName evidence="8">Untwisting enzyme</fullName>
    </alternativeName>
</protein>